<dbReference type="PROSITE" id="PS51186">
    <property type="entry name" value="GNAT"/>
    <property type="match status" value="2"/>
</dbReference>
<evidence type="ECO:0000259" key="3">
    <source>
        <dbReference type="PROSITE" id="PS51186"/>
    </source>
</evidence>
<dbReference type="Proteomes" id="UP000278673">
    <property type="component" value="Unassembled WGS sequence"/>
</dbReference>
<dbReference type="InterPro" id="IPR050832">
    <property type="entry name" value="Bact_Acetyltransf"/>
</dbReference>
<dbReference type="Pfam" id="PF00583">
    <property type="entry name" value="Acetyltransf_1"/>
    <property type="match status" value="2"/>
</dbReference>
<keyword evidence="2" id="KW-0012">Acyltransferase</keyword>
<accession>A0A3M2M0K6</accession>
<evidence type="ECO:0000313" key="4">
    <source>
        <dbReference type="EMBL" id="RMI42640.1"/>
    </source>
</evidence>
<sequence>MTTTLRPTAPEERADDGGRRRAFAITVNGRPVGALRLETDARFGHRVGRLVDLTVEPAERRRGRGTVAALAAEEVLRSWGCGQADVAVPDTATGALRLATALGYAARWRTLAKELADPPPPPPEGSAHRPLTEAEYQPWLAAERASYARSWTERGVPPEWAAFRANAATEAALPQGLATPGVLVHVLEHAGTPVGSCWLTRTHEGARGEPAVMGVSVAPEHRGLGHGHTLLAHAGRLAAERGAKRLLAHAFAGNLPASRLAASLDYRPLRHHLSKSLL</sequence>
<dbReference type="SUPFAM" id="SSF55729">
    <property type="entry name" value="Acyl-CoA N-acyltransferases (Nat)"/>
    <property type="match status" value="2"/>
</dbReference>
<feature type="domain" description="N-acetyltransferase" evidence="3">
    <location>
        <begin position="1"/>
        <end position="120"/>
    </location>
</feature>
<dbReference type="InterPro" id="IPR000182">
    <property type="entry name" value="GNAT_dom"/>
</dbReference>
<organism evidence="4 5">
    <name type="scientific">Streptomyces triticirhizae</name>
    <dbReference type="NCBI Taxonomy" id="2483353"/>
    <lineage>
        <taxon>Bacteria</taxon>
        <taxon>Bacillati</taxon>
        <taxon>Actinomycetota</taxon>
        <taxon>Actinomycetes</taxon>
        <taxon>Kitasatosporales</taxon>
        <taxon>Streptomycetaceae</taxon>
        <taxon>Streptomyces</taxon>
    </lineage>
</organism>
<name>A0A3M2M0K6_9ACTN</name>
<dbReference type="CDD" id="cd04301">
    <property type="entry name" value="NAT_SF"/>
    <property type="match status" value="2"/>
</dbReference>
<dbReference type="InterPro" id="IPR016181">
    <property type="entry name" value="Acyl_CoA_acyltransferase"/>
</dbReference>
<dbReference type="RefSeq" id="WP_122183277.1">
    <property type="nucleotide sequence ID" value="NZ_RFFJ01000033.1"/>
</dbReference>
<gene>
    <name evidence="4" type="ORF">EBN88_08995</name>
</gene>
<reference evidence="4 5" key="1">
    <citation type="submission" date="2018-10" db="EMBL/GenBank/DDBJ databases">
        <title>Isolation, diversity and antifungal activity of actinobacteria from wheat.</title>
        <authorList>
            <person name="Han C."/>
        </authorList>
    </citation>
    <scope>NUCLEOTIDE SEQUENCE [LARGE SCALE GENOMIC DNA]</scope>
    <source>
        <strain evidence="4 5">NEAU-YY642</strain>
    </source>
</reference>
<keyword evidence="1 4" id="KW-0808">Transferase</keyword>
<proteinExistence type="predicted"/>
<dbReference type="AlphaFoldDB" id="A0A3M2M0K6"/>
<keyword evidence="5" id="KW-1185">Reference proteome</keyword>
<dbReference type="GO" id="GO:0016747">
    <property type="term" value="F:acyltransferase activity, transferring groups other than amino-acyl groups"/>
    <property type="evidence" value="ECO:0007669"/>
    <property type="project" value="InterPro"/>
</dbReference>
<dbReference type="EMBL" id="RFFJ01000033">
    <property type="protein sequence ID" value="RMI42640.1"/>
    <property type="molecule type" value="Genomic_DNA"/>
</dbReference>
<evidence type="ECO:0000313" key="5">
    <source>
        <dbReference type="Proteomes" id="UP000278673"/>
    </source>
</evidence>
<comment type="caution">
    <text evidence="4">The sequence shown here is derived from an EMBL/GenBank/DDBJ whole genome shotgun (WGS) entry which is preliminary data.</text>
</comment>
<evidence type="ECO:0000256" key="1">
    <source>
        <dbReference type="ARBA" id="ARBA00022679"/>
    </source>
</evidence>
<dbReference type="PANTHER" id="PTHR43877">
    <property type="entry name" value="AMINOALKYLPHOSPHONATE N-ACETYLTRANSFERASE-RELATED-RELATED"/>
    <property type="match status" value="1"/>
</dbReference>
<feature type="domain" description="N-acetyltransferase" evidence="3">
    <location>
        <begin position="126"/>
        <end position="278"/>
    </location>
</feature>
<dbReference type="Gene3D" id="3.40.630.30">
    <property type="match status" value="2"/>
</dbReference>
<evidence type="ECO:0000256" key="2">
    <source>
        <dbReference type="ARBA" id="ARBA00023315"/>
    </source>
</evidence>
<protein>
    <submittedName>
        <fullName evidence="4">GNAT family N-acetyltransferase</fullName>
    </submittedName>
</protein>